<dbReference type="InterPro" id="IPR050942">
    <property type="entry name" value="F-box_BR-signaling"/>
</dbReference>
<organism evidence="2 3">
    <name type="scientific">Ziziphus jujuba var. spinosa</name>
    <dbReference type="NCBI Taxonomy" id="714518"/>
    <lineage>
        <taxon>Eukaryota</taxon>
        <taxon>Viridiplantae</taxon>
        <taxon>Streptophyta</taxon>
        <taxon>Embryophyta</taxon>
        <taxon>Tracheophyta</taxon>
        <taxon>Spermatophyta</taxon>
        <taxon>Magnoliopsida</taxon>
        <taxon>eudicotyledons</taxon>
        <taxon>Gunneridae</taxon>
        <taxon>Pentapetalae</taxon>
        <taxon>rosids</taxon>
        <taxon>fabids</taxon>
        <taxon>Rosales</taxon>
        <taxon>Rhamnaceae</taxon>
        <taxon>Paliureae</taxon>
        <taxon>Ziziphus</taxon>
    </lineage>
</organism>
<reference evidence="2" key="1">
    <citation type="journal article" date="2021" name="Front. Plant Sci.">
        <title>Chromosome-Scale Genome Assembly for Chinese Sour Jujube and Insights Into Its Genome Evolution and Domestication Signature.</title>
        <authorList>
            <person name="Shen L.-Y."/>
            <person name="Luo H."/>
            <person name="Wang X.-L."/>
            <person name="Wang X.-M."/>
            <person name="Qiu X.-J."/>
            <person name="Liu H."/>
            <person name="Zhou S.-S."/>
            <person name="Jia K.-H."/>
            <person name="Nie S."/>
            <person name="Bao Y.-T."/>
            <person name="Zhang R.-G."/>
            <person name="Yun Q.-Z."/>
            <person name="Chai Y.-H."/>
            <person name="Lu J.-Y."/>
            <person name="Li Y."/>
            <person name="Zhao S.-W."/>
            <person name="Mao J.-F."/>
            <person name="Jia S.-G."/>
            <person name="Mao Y.-M."/>
        </authorList>
    </citation>
    <scope>NUCLEOTIDE SEQUENCE</scope>
    <source>
        <strain evidence="2">AT0</strain>
        <tissue evidence="2">Leaf</tissue>
    </source>
</reference>
<dbReference type="PANTHER" id="PTHR44259:SF15">
    <property type="entry name" value="F-BOX PROTEIN KIB2-RELATED"/>
    <property type="match status" value="1"/>
</dbReference>
<accession>A0A978V4F3</accession>
<dbReference type="InterPro" id="IPR005174">
    <property type="entry name" value="KIB1-4_b-propeller"/>
</dbReference>
<feature type="domain" description="KIB1-4 beta-propeller" evidence="1">
    <location>
        <begin position="59"/>
        <end position="175"/>
    </location>
</feature>
<dbReference type="EMBL" id="JAEACU010000007">
    <property type="protein sequence ID" value="KAH7522236.1"/>
    <property type="molecule type" value="Genomic_DNA"/>
</dbReference>
<evidence type="ECO:0000313" key="2">
    <source>
        <dbReference type="EMBL" id="KAH7522236.1"/>
    </source>
</evidence>
<sequence length="175" mass="20444">MSKKVCIEESYWPNRPIELLELDVEELGFDQDMFCFKAVCPSCNIAAKSYLSFLNPLYIDKENIEKVIISSDRYAFRDNFMAVVMHSSSGRLALCKRGDKNWTHFGNRYYYDIIIQKNGRHGLDLYGLNTQRYKVRCHLVESLGEILLVLWLVGKFDNMAYPGFITRRFAICKLD</sequence>
<protein>
    <recommendedName>
        <fullName evidence="1">KIB1-4 beta-propeller domain-containing protein</fullName>
    </recommendedName>
</protein>
<comment type="caution">
    <text evidence="2">The sequence shown here is derived from an EMBL/GenBank/DDBJ whole genome shotgun (WGS) entry which is preliminary data.</text>
</comment>
<dbReference type="PANTHER" id="PTHR44259">
    <property type="entry name" value="OS07G0183000 PROTEIN-RELATED"/>
    <property type="match status" value="1"/>
</dbReference>
<dbReference type="Proteomes" id="UP000813462">
    <property type="component" value="Unassembled WGS sequence"/>
</dbReference>
<dbReference type="Pfam" id="PF03478">
    <property type="entry name" value="Beta-prop_KIB1-4"/>
    <property type="match status" value="1"/>
</dbReference>
<proteinExistence type="predicted"/>
<gene>
    <name evidence="2" type="ORF">FEM48_Zijuj07G0116900</name>
</gene>
<evidence type="ECO:0000259" key="1">
    <source>
        <dbReference type="Pfam" id="PF03478"/>
    </source>
</evidence>
<evidence type="ECO:0000313" key="3">
    <source>
        <dbReference type="Proteomes" id="UP000813462"/>
    </source>
</evidence>
<name>A0A978V4F3_ZIZJJ</name>
<dbReference type="AlphaFoldDB" id="A0A978V4F3"/>